<dbReference type="Pfam" id="PF07971">
    <property type="entry name" value="Glyco_hydro_92"/>
    <property type="match status" value="1"/>
</dbReference>
<feature type="domain" description="Glycosyl hydrolase family 92 N-terminal" evidence="5">
    <location>
        <begin position="60"/>
        <end position="295"/>
    </location>
</feature>
<dbReference type="InterPro" id="IPR050883">
    <property type="entry name" value="PNGase"/>
</dbReference>
<dbReference type="Proteomes" id="UP001181347">
    <property type="component" value="Unassembled WGS sequence"/>
</dbReference>
<evidence type="ECO:0000256" key="2">
    <source>
        <dbReference type="ARBA" id="ARBA00011245"/>
    </source>
</evidence>
<feature type="domain" description="Glycosyl hydrolase family 92" evidence="4">
    <location>
        <begin position="301"/>
        <end position="761"/>
    </location>
</feature>
<dbReference type="RefSeq" id="WP_278433688.1">
    <property type="nucleotide sequence ID" value="NZ_RJZT01000079.1"/>
</dbReference>
<dbReference type="Gene3D" id="3.30.2080.10">
    <property type="entry name" value="GH92 mannosidase domain"/>
    <property type="match status" value="1"/>
</dbReference>
<dbReference type="InterPro" id="IPR041371">
    <property type="entry name" value="GH92_N"/>
</dbReference>
<dbReference type="PANTHER" id="PTHR12143:SF39">
    <property type="entry name" value="SECRETED PROTEIN"/>
    <property type="match status" value="1"/>
</dbReference>
<dbReference type="GO" id="GO:0005975">
    <property type="term" value="P:carbohydrate metabolic process"/>
    <property type="evidence" value="ECO:0007669"/>
    <property type="project" value="InterPro"/>
</dbReference>
<dbReference type="GO" id="GO:0016798">
    <property type="term" value="F:hydrolase activity, acting on glycosyl bonds"/>
    <property type="evidence" value="ECO:0007669"/>
    <property type="project" value="UniProtKB-KW"/>
</dbReference>
<evidence type="ECO:0000259" key="4">
    <source>
        <dbReference type="Pfam" id="PF07971"/>
    </source>
</evidence>
<sequence>MLTTRTAAVCRRTREGRRGCVRRIRCITTRIMKRIIFLPAIAALLCGACSSAVPEDYTQYVDPYIGTGDHGHVFMGANVPFGFVQLGPTSIPQTWDWCSGYNYADTTVIGFGHTHLSGTGIGDLNDISLMPVVGKVTPGRGTAGDPSSGMWSRFSRADERCAPGYYATRLLRYGIGVELTASPRVGMSRYAFPASDDAGIVLDLENGQGWDRSTDCGITACSDRTVEGWRYSTGWADDQRVYFHAEFSKPFERIVFTGADTLSADGRSARGRKLYGRFGFRTEENERITVKVGLSAVSAENARRNMQAECPGWDFEAVREATRRAWNGELSKIRIETADPAVRRIFYTALYHTMIAPSLFCDVNGDYRGADGAVRRDTTFTNYTTFSLWDTYRAAHPLLTLIHPEKVGDLINTMLRIHEQQGKLPVWHLMGCETDCMVGNPAIPVVADALLKGFGGFDRAKAYEAMKSSAMRDDRRLDLYKRYGYIPYEFNESVGYCLEYAIADWALAQAAQREGKREDYDYFLARSKAYRHYFDPSTGFIRGRSASGAWRTPFDPFHSRHMEQDYTEGNAWQYTWLVPHDIEGLMECFGGRERFVGKLDSLFLAEGDMGAHASPDISGLIGQYAHGNEPSHHITYIYTMIGQPWKCAEKVRRILGELYHDRPEGLCGNEDVGQMSAWYVLSALGMYQAEPAGGRYFFGSPAVDGATLRVRGGEFRITAADNSPENIYIQRITLNGEAYRKYYIDYAEIAAGGELRFEMGPEPADWTKQQPL</sequence>
<dbReference type="FunFam" id="3.30.2080.10:FF:000001">
    <property type="entry name" value="Alpha-1,2-mannosidase subfamily"/>
    <property type="match status" value="1"/>
</dbReference>
<keyword evidence="3" id="KW-0106">Calcium</keyword>
<evidence type="ECO:0000256" key="3">
    <source>
        <dbReference type="ARBA" id="ARBA00022837"/>
    </source>
</evidence>
<keyword evidence="6" id="KW-0378">Hydrolase</keyword>
<comment type="subunit">
    <text evidence="2">Monomer.</text>
</comment>
<evidence type="ECO:0000256" key="1">
    <source>
        <dbReference type="ARBA" id="ARBA00001913"/>
    </source>
</evidence>
<dbReference type="NCBIfam" id="TIGR01180">
    <property type="entry name" value="aman2_put"/>
    <property type="match status" value="1"/>
</dbReference>
<dbReference type="InterPro" id="IPR008928">
    <property type="entry name" value="6-hairpin_glycosidase_sf"/>
</dbReference>
<name>A0AAE4LQR8_9BACT</name>
<dbReference type="GO" id="GO:0000224">
    <property type="term" value="F:peptide-N4-(N-acetyl-beta-glucosaminyl)asparagine amidase activity"/>
    <property type="evidence" value="ECO:0007669"/>
    <property type="project" value="TreeGrafter"/>
</dbReference>
<evidence type="ECO:0000313" key="6">
    <source>
        <dbReference type="EMBL" id="MDU0261807.1"/>
    </source>
</evidence>
<dbReference type="Pfam" id="PF17678">
    <property type="entry name" value="Glyco_hydro_92N"/>
    <property type="match status" value="1"/>
</dbReference>
<protein>
    <submittedName>
        <fullName evidence="6">GH92 family glycosyl hydrolase</fullName>
        <ecNumber evidence="6">3.2.1.-</ecNumber>
    </submittedName>
</protein>
<dbReference type="InterPro" id="IPR005887">
    <property type="entry name" value="GH92_a_mannosidase_put"/>
</dbReference>
<dbReference type="EC" id="3.2.1.-" evidence="6"/>
<dbReference type="Gene3D" id="2.70.98.10">
    <property type="match status" value="1"/>
</dbReference>
<gene>
    <name evidence="6" type="ORF">RVH17_17130</name>
</gene>
<comment type="caution">
    <text evidence="6">The sequence shown here is derived from an EMBL/GenBank/DDBJ whole genome shotgun (WGS) entry which is preliminary data.</text>
</comment>
<dbReference type="PANTHER" id="PTHR12143">
    <property type="entry name" value="PEPTIDE N-GLYCANASE PNGASE -RELATED"/>
    <property type="match status" value="1"/>
</dbReference>
<evidence type="ECO:0000313" key="7">
    <source>
        <dbReference type="Proteomes" id="UP001181347"/>
    </source>
</evidence>
<evidence type="ECO:0000259" key="5">
    <source>
        <dbReference type="Pfam" id="PF17678"/>
    </source>
</evidence>
<dbReference type="GO" id="GO:0005829">
    <property type="term" value="C:cytosol"/>
    <property type="evidence" value="ECO:0007669"/>
    <property type="project" value="TreeGrafter"/>
</dbReference>
<dbReference type="InterPro" id="IPR012939">
    <property type="entry name" value="Glyco_hydro_92"/>
</dbReference>
<dbReference type="FunFam" id="1.20.1050.60:FF:000001">
    <property type="entry name" value="Putative alpha-1,2-mannosidase"/>
    <property type="match status" value="1"/>
</dbReference>
<keyword evidence="6" id="KW-0326">Glycosidase</keyword>
<dbReference type="InterPro" id="IPR014718">
    <property type="entry name" value="GH-type_carb-bd"/>
</dbReference>
<dbReference type="Gene3D" id="1.20.1050.60">
    <property type="entry name" value="alpha-1,2-mannosidase"/>
    <property type="match status" value="1"/>
</dbReference>
<accession>A0AAE4LQR8</accession>
<dbReference type="GO" id="GO:0030246">
    <property type="term" value="F:carbohydrate binding"/>
    <property type="evidence" value="ECO:0007669"/>
    <property type="project" value="InterPro"/>
</dbReference>
<dbReference type="GO" id="GO:0006516">
    <property type="term" value="P:glycoprotein catabolic process"/>
    <property type="evidence" value="ECO:0007669"/>
    <property type="project" value="TreeGrafter"/>
</dbReference>
<dbReference type="EMBL" id="JAWDES010000006">
    <property type="protein sequence ID" value="MDU0261807.1"/>
    <property type="molecule type" value="Genomic_DNA"/>
</dbReference>
<dbReference type="SUPFAM" id="SSF48208">
    <property type="entry name" value="Six-hairpin glycosidases"/>
    <property type="match status" value="1"/>
</dbReference>
<dbReference type="AlphaFoldDB" id="A0AAE4LQR8"/>
<dbReference type="Gene3D" id="1.20.1610.10">
    <property type="entry name" value="alpha-1,2-mannosidases domains"/>
    <property type="match status" value="1"/>
</dbReference>
<comment type="cofactor">
    <cofactor evidence="1">
        <name>Ca(2+)</name>
        <dbReference type="ChEBI" id="CHEBI:29108"/>
    </cofactor>
</comment>
<organism evidence="6 7">
    <name type="scientific">Alistipes finegoldii</name>
    <dbReference type="NCBI Taxonomy" id="214856"/>
    <lineage>
        <taxon>Bacteria</taxon>
        <taxon>Pseudomonadati</taxon>
        <taxon>Bacteroidota</taxon>
        <taxon>Bacteroidia</taxon>
        <taxon>Bacteroidales</taxon>
        <taxon>Rikenellaceae</taxon>
        <taxon>Alistipes</taxon>
    </lineage>
</organism>
<proteinExistence type="predicted"/>
<reference evidence="6" key="1">
    <citation type="submission" date="2023-10" db="EMBL/GenBank/DDBJ databases">
        <title>Genome Sequence of the Bacteria from From Gut Wall in Crohn's Disease.</title>
        <authorList>
            <person name="Rodriguez-Palacios A."/>
        </authorList>
    </citation>
    <scope>NUCLEOTIDE SEQUENCE</scope>
    <source>
        <strain evidence="6">CavFT-hAR58</strain>
    </source>
</reference>